<sequence length="82" mass="9536">MVPKVEIYTRPGCGYCALAKQLLNKRMLEFTEYDVYADPVRKDELARRVRYQTYPQIFINDLPVGGYDDLARLDQQAKLSGF</sequence>
<dbReference type="InterPro" id="IPR002109">
    <property type="entry name" value="Glutaredoxin"/>
</dbReference>
<dbReference type="AlphaFoldDB" id="A0A8J6M3A6"/>
<reference evidence="2" key="1">
    <citation type="journal article" date="2018" name="Int. J. Syst. Evol. Microbiol.">
        <title>Neptunicella marina gen. nov., sp. nov., isolated from surface seawater.</title>
        <authorList>
            <person name="Liu X."/>
            <person name="Lai Q."/>
            <person name="Du Y."/>
            <person name="Zhang X."/>
            <person name="Liu Z."/>
            <person name="Sun F."/>
            <person name="Shao Z."/>
        </authorList>
    </citation>
    <scope>NUCLEOTIDE SEQUENCE</scope>
    <source>
        <strain evidence="2">S27-2</strain>
    </source>
</reference>
<dbReference type="SUPFAM" id="SSF52833">
    <property type="entry name" value="Thioredoxin-like"/>
    <property type="match status" value="1"/>
</dbReference>
<dbReference type="Pfam" id="PF00462">
    <property type="entry name" value="Glutaredoxin"/>
    <property type="match status" value="1"/>
</dbReference>
<reference evidence="2" key="2">
    <citation type="submission" date="2020-08" db="EMBL/GenBank/DDBJ databases">
        <authorList>
            <person name="Lai Q."/>
        </authorList>
    </citation>
    <scope>NUCLEOTIDE SEQUENCE</scope>
    <source>
        <strain evidence="2">S27-2</strain>
    </source>
</reference>
<dbReference type="PANTHER" id="PTHR34386:SF1">
    <property type="entry name" value="GLUTAREDOXIN-LIKE PROTEIN NRDH"/>
    <property type="match status" value="1"/>
</dbReference>
<feature type="domain" description="Glutaredoxin" evidence="1">
    <location>
        <begin position="5"/>
        <end position="61"/>
    </location>
</feature>
<dbReference type="InterPro" id="IPR014025">
    <property type="entry name" value="Glutaredoxin_subgr"/>
</dbReference>
<dbReference type="Gene3D" id="3.40.30.10">
    <property type="entry name" value="Glutaredoxin"/>
    <property type="match status" value="1"/>
</dbReference>
<dbReference type="PANTHER" id="PTHR34386">
    <property type="entry name" value="GLUTAREDOXIN"/>
    <property type="match status" value="1"/>
</dbReference>
<name>A0A8J6M3A6_9ALTE</name>
<evidence type="ECO:0000313" key="2">
    <source>
        <dbReference type="EMBL" id="MBC3767303.1"/>
    </source>
</evidence>
<dbReference type="Proteomes" id="UP000601768">
    <property type="component" value="Unassembled WGS sequence"/>
</dbReference>
<evidence type="ECO:0000313" key="3">
    <source>
        <dbReference type="Proteomes" id="UP000601768"/>
    </source>
</evidence>
<evidence type="ECO:0000259" key="1">
    <source>
        <dbReference type="Pfam" id="PF00462"/>
    </source>
</evidence>
<dbReference type="GO" id="GO:0045454">
    <property type="term" value="P:cell redox homeostasis"/>
    <property type="evidence" value="ECO:0007669"/>
    <property type="project" value="TreeGrafter"/>
</dbReference>
<gene>
    <name evidence="2" type="ORF">H8B19_15590</name>
</gene>
<dbReference type="GO" id="GO:0009055">
    <property type="term" value="F:electron transfer activity"/>
    <property type="evidence" value="ECO:0007669"/>
    <property type="project" value="TreeGrafter"/>
</dbReference>
<comment type="caution">
    <text evidence="2">The sequence shown here is derived from an EMBL/GenBank/DDBJ whole genome shotgun (WGS) entry which is preliminary data.</text>
</comment>
<protein>
    <submittedName>
        <fullName evidence="2">Glutaredoxin family protein</fullName>
    </submittedName>
</protein>
<dbReference type="InterPro" id="IPR036249">
    <property type="entry name" value="Thioredoxin-like_sf"/>
</dbReference>
<proteinExistence type="predicted"/>
<dbReference type="PROSITE" id="PS51354">
    <property type="entry name" value="GLUTAREDOXIN_2"/>
    <property type="match status" value="1"/>
</dbReference>
<dbReference type="InterPro" id="IPR051548">
    <property type="entry name" value="Grx-like_ET"/>
</dbReference>
<accession>A0A8J6M3A6</accession>
<keyword evidence="3" id="KW-1185">Reference proteome</keyword>
<dbReference type="PRINTS" id="PR00160">
    <property type="entry name" value="GLUTAREDOXIN"/>
</dbReference>
<dbReference type="EMBL" id="JACNEP010000016">
    <property type="protein sequence ID" value="MBC3767303.1"/>
    <property type="molecule type" value="Genomic_DNA"/>
</dbReference>
<organism evidence="2 3">
    <name type="scientific">Neptunicella marina</name>
    <dbReference type="NCBI Taxonomy" id="2125989"/>
    <lineage>
        <taxon>Bacteria</taxon>
        <taxon>Pseudomonadati</taxon>
        <taxon>Pseudomonadota</taxon>
        <taxon>Gammaproteobacteria</taxon>
        <taxon>Alteromonadales</taxon>
        <taxon>Alteromonadaceae</taxon>
        <taxon>Neptunicella</taxon>
    </lineage>
</organism>